<gene>
    <name evidence="2" type="ordered locus">Amet_3486</name>
</gene>
<name>A6TTU6_ALKMQ</name>
<dbReference type="PANTHER" id="PTHR43861">
    <property type="entry name" value="TRANS-ACONITATE 2-METHYLTRANSFERASE-RELATED"/>
    <property type="match status" value="1"/>
</dbReference>
<keyword evidence="3" id="KW-1185">Reference proteome</keyword>
<dbReference type="Pfam" id="PF13847">
    <property type="entry name" value="Methyltransf_31"/>
    <property type="match status" value="1"/>
</dbReference>
<organism evidence="2 3">
    <name type="scientific">Alkaliphilus metalliredigens (strain QYMF)</name>
    <dbReference type="NCBI Taxonomy" id="293826"/>
    <lineage>
        <taxon>Bacteria</taxon>
        <taxon>Bacillati</taxon>
        <taxon>Bacillota</taxon>
        <taxon>Clostridia</taxon>
        <taxon>Peptostreptococcales</taxon>
        <taxon>Natronincolaceae</taxon>
        <taxon>Alkaliphilus</taxon>
    </lineage>
</organism>
<dbReference type="STRING" id="293826.Amet_3486"/>
<dbReference type="InterPro" id="IPR025714">
    <property type="entry name" value="Methyltranfer_dom"/>
</dbReference>
<dbReference type="EMBL" id="CP000724">
    <property type="protein sequence ID" value="ABR49614.1"/>
    <property type="molecule type" value="Genomic_DNA"/>
</dbReference>
<dbReference type="GO" id="GO:0032259">
    <property type="term" value="P:methylation"/>
    <property type="evidence" value="ECO:0007669"/>
    <property type="project" value="UniProtKB-KW"/>
</dbReference>
<accession>A6TTU6</accession>
<dbReference type="KEGG" id="amt:Amet_3486"/>
<feature type="domain" description="Methyltransferase" evidence="1">
    <location>
        <begin position="43"/>
        <end position="160"/>
    </location>
</feature>
<evidence type="ECO:0000313" key="2">
    <source>
        <dbReference type="EMBL" id="ABR49614.1"/>
    </source>
</evidence>
<dbReference type="PANTHER" id="PTHR43861:SF1">
    <property type="entry name" value="TRANS-ACONITATE 2-METHYLTRANSFERASE"/>
    <property type="match status" value="1"/>
</dbReference>
<dbReference type="AlphaFoldDB" id="A6TTU6"/>
<dbReference type="Gene3D" id="3.40.50.150">
    <property type="entry name" value="Vaccinia Virus protein VP39"/>
    <property type="match status" value="1"/>
</dbReference>
<evidence type="ECO:0000313" key="3">
    <source>
        <dbReference type="Proteomes" id="UP000001572"/>
    </source>
</evidence>
<dbReference type="GO" id="GO:0008168">
    <property type="term" value="F:methyltransferase activity"/>
    <property type="evidence" value="ECO:0007669"/>
    <property type="project" value="UniProtKB-KW"/>
</dbReference>
<proteinExistence type="predicted"/>
<protein>
    <submittedName>
        <fullName evidence="2">Methyltransferase type 12</fullName>
    </submittedName>
</protein>
<dbReference type="OrthoDB" id="9774345at2"/>
<keyword evidence="2" id="KW-0489">Methyltransferase</keyword>
<sequence>MNNQKIWDFWAQHYEGLWVQKNSLAPTREKILLYLEGLLEKGKTYRIVDVGCGTGELLREMAKTFSRDDYDLQLSGIDFSQNMIKRAKEMGGSIEYEQLNVKELTSLEGQFDIIICSHSFPYYEDQRAVLELFKENLKTNGHLLLAQASQNNLYDQVVMSFVKLTVGRAHYPSVEAIVNMAQGLFQVLDMMKIKKGFFMPSIIFFVLKVESEERQDKGENHENFID</sequence>
<dbReference type="CDD" id="cd02440">
    <property type="entry name" value="AdoMet_MTases"/>
    <property type="match status" value="1"/>
</dbReference>
<dbReference type="SUPFAM" id="SSF53335">
    <property type="entry name" value="S-adenosyl-L-methionine-dependent methyltransferases"/>
    <property type="match status" value="1"/>
</dbReference>
<dbReference type="Proteomes" id="UP000001572">
    <property type="component" value="Chromosome"/>
</dbReference>
<dbReference type="InterPro" id="IPR029063">
    <property type="entry name" value="SAM-dependent_MTases_sf"/>
</dbReference>
<dbReference type="eggNOG" id="COG2227">
    <property type="taxonomic scope" value="Bacteria"/>
</dbReference>
<evidence type="ECO:0000259" key="1">
    <source>
        <dbReference type="Pfam" id="PF13847"/>
    </source>
</evidence>
<dbReference type="RefSeq" id="WP_012064577.1">
    <property type="nucleotide sequence ID" value="NC_009633.1"/>
</dbReference>
<reference evidence="3" key="1">
    <citation type="journal article" date="2016" name="Genome Announc.">
        <title>Complete genome sequence of Alkaliphilus metalliredigens strain QYMF, an alkaliphilic and metal-reducing bacterium isolated from borax-contaminated leachate ponds.</title>
        <authorList>
            <person name="Hwang C."/>
            <person name="Copeland A."/>
            <person name="Lucas S."/>
            <person name="Lapidus A."/>
            <person name="Barry K."/>
            <person name="Detter J.C."/>
            <person name="Glavina Del Rio T."/>
            <person name="Hammon N."/>
            <person name="Israni S."/>
            <person name="Dalin E."/>
            <person name="Tice H."/>
            <person name="Pitluck S."/>
            <person name="Chertkov O."/>
            <person name="Brettin T."/>
            <person name="Bruce D."/>
            <person name="Han C."/>
            <person name="Schmutz J."/>
            <person name="Larimer F."/>
            <person name="Land M.L."/>
            <person name="Hauser L."/>
            <person name="Kyrpides N."/>
            <person name="Mikhailova N."/>
            <person name="Ye Q."/>
            <person name="Zhou J."/>
            <person name="Richardson P."/>
            <person name="Fields M.W."/>
        </authorList>
    </citation>
    <scope>NUCLEOTIDE SEQUENCE [LARGE SCALE GENOMIC DNA]</scope>
    <source>
        <strain evidence="3">QYMF</strain>
    </source>
</reference>
<dbReference type="HOGENOM" id="CLU_1319910_0_0_9"/>
<keyword evidence="2" id="KW-0808">Transferase</keyword>